<evidence type="ECO:0000256" key="3">
    <source>
        <dbReference type="ARBA" id="ARBA00022763"/>
    </source>
</evidence>
<dbReference type="Gene3D" id="3.90.320.10">
    <property type="match status" value="1"/>
</dbReference>
<dbReference type="InterPro" id="IPR038726">
    <property type="entry name" value="PDDEXK_AddAB-type"/>
</dbReference>
<feature type="domain" description="UvrD-like helicase C-terminal" evidence="17">
    <location>
        <begin position="437"/>
        <end position="704"/>
    </location>
</feature>
<dbReference type="GO" id="GO:0004527">
    <property type="term" value="F:exonuclease activity"/>
    <property type="evidence" value="ECO:0007669"/>
    <property type="project" value="UniProtKB-KW"/>
</dbReference>
<dbReference type="PROSITE" id="PS51198">
    <property type="entry name" value="UVRD_HELICASE_ATP_BIND"/>
    <property type="match status" value="1"/>
</dbReference>
<dbReference type="PANTHER" id="PTHR11070">
    <property type="entry name" value="UVRD / RECB / PCRA DNA HELICASE FAMILY MEMBER"/>
    <property type="match status" value="1"/>
</dbReference>
<dbReference type="GO" id="GO:0043138">
    <property type="term" value="F:3'-5' DNA helicase activity"/>
    <property type="evidence" value="ECO:0007669"/>
    <property type="project" value="UniProtKB-EC"/>
</dbReference>
<dbReference type="InterPro" id="IPR014017">
    <property type="entry name" value="DNA_helicase_UvrD-like_C"/>
</dbReference>
<keyword evidence="6 18" id="KW-0269">Exonuclease</keyword>
<evidence type="ECO:0000259" key="16">
    <source>
        <dbReference type="PROSITE" id="PS51198"/>
    </source>
</evidence>
<evidence type="ECO:0000259" key="17">
    <source>
        <dbReference type="PROSITE" id="PS51217"/>
    </source>
</evidence>
<dbReference type="SUPFAM" id="SSF52540">
    <property type="entry name" value="P-loop containing nucleoside triphosphate hydrolases"/>
    <property type="match status" value="1"/>
</dbReference>
<dbReference type="GO" id="GO:0005829">
    <property type="term" value="C:cytosol"/>
    <property type="evidence" value="ECO:0007669"/>
    <property type="project" value="TreeGrafter"/>
</dbReference>
<dbReference type="InterPro" id="IPR014016">
    <property type="entry name" value="UvrD-like_ATP-bd"/>
</dbReference>
<dbReference type="Pfam" id="PF12705">
    <property type="entry name" value="PDDEXK_1"/>
    <property type="match status" value="1"/>
</dbReference>
<evidence type="ECO:0000256" key="15">
    <source>
        <dbReference type="SAM" id="Coils"/>
    </source>
</evidence>
<dbReference type="GO" id="GO:0003677">
    <property type="term" value="F:DNA binding"/>
    <property type="evidence" value="ECO:0007669"/>
    <property type="project" value="UniProtKB-KW"/>
</dbReference>
<organism evidence="18 19">
    <name type="scientific">Nitratiruptor tergarcus DSM 16512</name>
    <dbReference type="NCBI Taxonomy" id="1069081"/>
    <lineage>
        <taxon>Bacteria</taxon>
        <taxon>Pseudomonadati</taxon>
        <taxon>Campylobacterota</taxon>
        <taxon>Epsilonproteobacteria</taxon>
        <taxon>Nautiliales</taxon>
        <taxon>Nitratiruptoraceae</taxon>
        <taxon>Nitratiruptor</taxon>
    </lineage>
</organism>
<keyword evidence="2 14" id="KW-0547">Nucleotide-binding</keyword>
<evidence type="ECO:0000256" key="4">
    <source>
        <dbReference type="ARBA" id="ARBA00022801"/>
    </source>
</evidence>
<keyword evidence="9" id="KW-0234">DNA repair</keyword>
<evidence type="ECO:0000256" key="2">
    <source>
        <dbReference type="ARBA" id="ARBA00022741"/>
    </source>
</evidence>
<keyword evidence="1" id="KW-0540">Nuclease</keyword>
<sequence length="1000" mass="116978">MNLFTIQKSFAISAGAGSGKTYTLSRRYINAYLGFDFFEDGKGYDDLKPADLGEIVTITYTEAAALEMKERIFLLMQKILDFENLPNSDKDYESIKQSLSNLNETQKEYVKKRLTEAFKNIDQTIITTIHGFSLDIVKQYADFLKIDSQLEVIEDLEKEAIFEEVFYDTLNSKKYEEDVLKISKFVSLFKSKSLIRKYLFNKKFRESFDNINHDEEVLKDLIINFHFDIDDEVINLADEEIPGIKDWIEDLKNFDAISFKDLILIRIGENLDYRNSVHREKYANVRVVRDSINEENFVYDEEKEKEFDDILKRFQKILQAIKATYDQRLRANGQIDFDQIIEYAFEIIKKLNLSYKYVMIDEFQDTNLLQYEIASLISNDTNLFIVGDEKQAIYSFQGGEIEVFKKAIDEKFGDSENMSVNYRSDKDILEFVNTVFEKLFANNDLPIKDNFSASFQRLDPNSKEKGNVEFLITSKDDESTLDEKEAENIAKYIKSIMEGKRHPKIKEYIDKKEKAIAVVFDAKSKMKTYKEALNKYGIECKISGGDNFWSKDEIKDIFFVLKTITLDKRALNDFTKYYLVGALKSNILHFKEKDIYELLEKNEEIDIEKFIPQDYLSQVPHQLARNLFVKSGAYLTYDNFEQTLANIEELISEIIALENEYGYDLAKIVDILESNIFEAEKEEAFYESEMANSIELCSIHSTKGLDYPMVILAQSSKDLLKQSTSEGIKFEKFTDLEGKEHVLVGFKIEEYKPISYRVLSIVSKLKHMEEKKRLLYVALTRAKHNIVISINDKPANNSYAQMILSTIDVNFEELQEKENIELEKLQIDIVKTDDLKEIEPTKEHKEYEIVPPLPKLSFPTNDENINIGSSNIEALIGTAVHEIIELYHDDFDEKYIDKVIDKYALWEYEDLIKQKIERFKESKTYQELKEAKEKYFELNYELEGQAGRIDLLYKNENKWIIVDFKTGKEKDYSSQLNEYKEALEELGFQNIEAKLEYLDI</sequence>
<dbReference type="Proteomes" id="UP000192602">
    <property type="component" value="Unassembled WGS sequence"/>
</dbReference>
<evidence type="ECO:0000256" key="13">
    <source>
        <dbReference type="ARBA" id="ARBA00048988"/>
    </source>
</evidence>
<gene>
    <name evidence="18" type="ORF">SAMN05660197_0163</name>
</gene>
<dbReference type="PROSITE" id="PS51217">
    <property type="entry name" value="UVRD_HELICASE_CTER"/>
    <property type="match status" value="1"/>
</dbReference>
<evidence type="ECO:0000256" key="14">
    <source>
        <dbReference type="PROSITE-ProRule" id="PRU00560"/>
    </source>
</evidence>
<protein>
    <recommendedName>
        <fullName evidence="12">DNA 3'-5' helicase</fullName>
        <ecNumber evidence="12">5.6.2.4</ecNumber>
    </recommendedName>
</protein>
<keyword evidence="3" id="KW-0227">DNA damage</keyword>
<feature type="binding site" evidence="14">
    <location>
        <begin position="14"/>
        <end position="21"/>
    </location>
    <ligand>
        <name>ATP</name>
        <dbReference type="ChEBI" id="CHEBI:30616"/>
    </ligand>
</feature>
<dbReference type="InterPro" id="IPR027417">
    <property type="entry name" value="P-loop_NTPase"/>
</dbReference>
<dbReference type="Gene3D" id="3.40.50.300">
    <property type="entry name" value="P-loop containing nucleotide triphosphate hydrolases"/>
    <property type="match status" value="4"/>
</dbReference>
<evidence type="ECO:0000256" key="10">
    <source>
        <dbReference type="ARBA" id="ARBA00023235"/>
    </source>
</evidence>
<proteinExistence type="predicted"/>
<dbReference type="EC" id="5.6.2.4" evidence="12"/>
<dbReference type="OrthoDB" id="9810135at2"/>
<keyword evidence="8" id="KW-0238">DNA-binding</keyword>
<keyword evidence="5 14" id="KW-0347">Helicase</keyword>
<evidence type="ECO:0000313" key="19">
    <source>
        <dbReference type="Proteomes" id="UP000192602"/>
    </source>
</evidence>
<evidence type="ECO:0000313" key="18">
    <source>
        <dbReference type="EMBL" id="SMC08411.1"/>
    </source>
</evidence>
<dbReference type="STRING" id="1069081.SAMN05660197_0163"/>
<keyword evidence="7 14" id="KW-0067">ATP-binding</keyword>
<feature type="domain" description="UvrD-like helicase ATP-binding" evidence="16">
    <location>
        <begin position="1"/>
        <end position="425"/>
    </location>
</feature>
<evidence type="ECO:0000256" key="1">
    <source>
        <dbReference type="ARBA" id="ARBA00022722"/>
    </source>
</evidence>
<evidence type="ECO:0000256" key="12">
    <source>
        <dbReference type="ARBA" id="ARBA00034808"/>
    </source>
</evidence>
<evidence type="ECO:0000256" key="8">
    <source>
        <dbReference type="ARBA" id="ARBA00023125"/>
    </source>
</evidence>
<dbReference type="EMBL" id="FWWZ01000001">
    <property type="protein sequence ID" value="SMC08411.1"/>
    <property type="molecule type" value="Genomic_DNA"/>
</dbReference>
<evidence type="ECO:0000256" key="6">
    <source>
        <dbReference type="ARBA" id="ARBA00022839"/>
    </source>
</evidence>
<dbReference type="AlphaFoldDB" id="A0A1W1WQ30"/>
<evidence type="ECO:0000256" key="7">
    <source>
        <dbReference type="ARBA" id="ARBA00022840"/>
    </source>
</evidence>
<comment type="catalytic activity">
    <reaction evidence="11">
        <text>Couples ATP hydrolysis with the unwinding of duplex DNA by translocating in the 3'-5' direction.</text>
        <dbReference type="EC" id="5.6.2.4"/>
    </reaction>
</comment>
<dbReference type="PANTHER" id="PTHR11070:SF67">
    <property type="entry name" value="DNA 3'-5' HELICASE"/>
    <property type="match status" value="1"/>
</dbReference>
<keyword evidence="10" id="KW-0413">Isomerase</keyword>
<keyword evidence="4 14" id="KW-0378">Hydrolase</keyword>
<dbReference type="RefSeq" id="WP_084274701.1">
    <property type="nucleotide sequence ID" value="NZ_AP026671.1"/>
</dbReference>
<name>A0A1W1WQ30_9BACT</name>
<dbReference type="GO" id="GO:0005524">
    <property type="term" value="F:ATP binding"/>
    <property type="evidence" value="ECO:0007669"/>
    <property type="project" value="UniProtKB-UniRule"/>
</dbReference>
<dbReference type="InterPro" id="IPR011604">
    <property type="entry name" value="PDDEXK-like_dom_sf"/>
</dbReference>
<evidence type="ECO:0000256" key="5">
    <source>
        <dbReference type="ARBA" id="ARBA00022806"/>
    </source>
</evidence>
<evidence type="ECO:0000256" key="9">
    <source>
        <dbReference type="ARBA" id="ARBA00023204"/>
    </source>
</evidence>
<comment type="catalytic activity">
    <reaction evidence="13">
        <text>ATP + H2O = ADP + phosphate + H(+)</text>
        <dbReference type="Rhea" id="RHEA:13065"/>
        <dbReference type="ChEBI" id="CHEBI:15377"/>
        <dbReference type="ChEBI" id="CHEBI:15378"/>
        <dbReference type="ChEBI" id="CHEBI:30616"/>
        <dbReference type="ChEBI" id="CHEBI:43474"/>
        <dbReference type="ChEBI" id="CHEBI:456216"/>
        <dbReference type="EC" id="5.6.2.4"/>
    </reaction>
</comment>
<keyword evidence="19" id="KW-1185">Reference proteome</keyword>
<accession>A0A1W1WQ30</accession>
<dbReference type="InterPro" id="IPR011335">
    <property type="entry name" value="Restrct_endonuc-II-like"/>
</dbReference>
<dbReference type="Pfam" id="PF00580">
    <property type="entry name" value="UvrD-helicase"/>
    <property type="match status" value="1"/>
</dbReference>
<reference evidence="19" key="1">
    <citation type="submission" date="2017-04" db="EMBL/GenBank/DDBJ databases">
        <authorList>
            <person name="Varghese N."/>
            <person name="Submissions S."/>
        </authorList>
    </citation>
    <scope>NUCLEOTIDE SEQUENCE [LARGE SCALE GENOMIC DNA]</scope>
    <source>
        <strain evidence="19">DSM 16512</strain>
    </source>
</reference>
<dbReference type="InterPro" id="IPR000212">
    <property type="entry name" value="DNA_helicase_UvrD/REP"/>
</dbReference>
<dbReference type="SUPFAM" id="SSF52980">
    <property type="entry name" value="Restriction endonuclease-like"/>
    <property type="match status" value="1"/>
</dbReference>
<keyword evidence="15" id="KW-0175">Coiled coil</keyword>
<dbReference type="Pfam" id="PF13361">
    <property type="entry name" value="UvrD_C"/>
    <property type="match status" value="1"/>
</dbReference>
<evidence type="ECO:0000256" key="11">
    <source>
        <dbReference type="ARBA" id="ARBA00034617"/>
    </source>
</evidence>
<feature type="coiled-coil region" evidence="15">
    <location>
        <begin position="637"/>
        <end position="689"/>
    </location>
</feature>
<dbReference type="GO" id="GO:0000725">
    <property type="term" value="P:recombinational repair"/>
    <property type="evidence" value="ECO:0007669"/>
    <property type="project" value="TreeGrafter"/>
</dbReference>